<name>A0ABD3THP6_SINWO</name>
<dbReference type="Proteomes" id="UP001634394">
    <property type="component" value="Unassembled WGS sequence"/>
</dbReference>
<evidence type="ECO:0000313" key="1">
    <source>
        <dbReference type="EMBL" id="KAL3836525.1"/>
    </source>
</evidence>
<reference evidence="1 2" key="1">
    <citation type="submission" date="2024-11" db="EMBL/GenBank/DDBJ databases">
        <title>Chromosome-level genome assembly of the freshwater bivalve Anodonta woodiana.</title>
        <authorList>
            <person name="Chen X."/>
        </authorList>
    </citation>
    <scope>NUCLEOTIDE SEQUENCE [LARGE SCALE GENOMIC DNA]</scope>
    <source>
        <strain evidence="1">MN2024</strain>
        <tissue evidence="1">Gills</tissue>
    </source>
</reference>
<sequence>MVQFLDTIKEPKFVNPTPEANHRFNIYLGSTWKIDVYAEPISPALIKHFTCLGRQHEGVNISNVKDIHAPNHENVKMATMTWTPLNTDVGEHIVCVDVEDSFGAHITSIWLSTNFVDWAMNDTELTNNGTGVAKIDISISHLTGDSPTLCLYAQDSTG</sequence>
<keyword evidence="2" id="KW-1185">Reference proteome</keyword>
<feature type="non-terminal residue" evidence="1">
    <location>
        <position position="158"/>
    </location>
</feature>
<protein>
    <submittedName>
        <fullName evidence="1">Uncharacterized protein</fullName>
    </submittedName>
</protein>
<evidence type="ECO:0000313" key="2">
    <source>
        <dbReference type="Proteomes" id="UP001634394"/>
    </source>
</evidence>
<organism evidence="1 2">
    <name type="scientific">Sinanodonta woodiana</name>
    <name type="common">Chinese pond mussel</name>
    <name type="synonym">Anodonta woodiana</name>
    <dbReference type="NCBI Taxonomy" id="1069815"/>
    <lineage>
        <taxon>Eukaryota</taxon>
        <taxon>Metazoa</taxon>
        <taxon>Spiralia</taxon>
        <taxon>Lophotrochozoa</taxon>
        <taxon>Mollusca</taxon>
        <taxon>Bivalvia</taxon>
        <taxon>Autobranchia</taxon>
        <taxon>Heteroconchia</taxon>
        <taxon>Palaeoheterodonta</taxon>
        <taxon>Unionida</taxon>
        <taxon>Unionoidea</taxon>
        <taxon>Unionidae</taxon>
        <taxon>Unioninae</taxon>
        <taxon>Sinanodonta</taxon>
    </lineage>
</organism>
<gene>
    <name evidence="1" type="ORF">ACJMK2_021949</name>
</gene>
<accession>A0ABD3THP6</accession>
<dbReference type="AlphaFoldDB" id="A0ABD3THP6"/>
<proteinExistence type="predicted"/>
<comment type="caution">
    <text evidence="1">The sequence shown here is derived from an EMBL/GenBank/DDBJ whole genome shotgun (WGS) entry which is preliminary data.</text>
</comment>
<dbReference type="EMBL" id="JBJQND010000018">
    <property type="protein sequence ID" value="KAL3836525.1"/>
    <property type="molecule type" value="Genomic_DNA"/>
</dbReference>